<organism evidence="8">
    <name type="scientific">Desulfobacca acetoxidans</name>
    <dbReference type="NCBI Taxonomy" id="60893"/>
    <lineage>
        <taxon>Bacteria</taxon>
        <taxon>Pseudomonadati</taxon>
        <taxon>Thermodesulfobacteriota</taxon>
        <taxon>Desulfobaccia</taxon>
        <taxon>Desulfobaccales</taxon>
        <taxon>Desulfobaccaceae</taxon>
        <taxon>Desulfobacca</taxon>
    </lineage>
</organism>
<evidence type="ECO:0000256" key="1">
    <source>
        <dbReference type="ARBA" id="ARBA00004651"/>
    </source>
</evidence>
<feature type="transmembrane region" description="Helical" evidence="7">
    <location>
        <begin position="190"/>
        <end position="218"/>
    </location>
</feature>
<comment type="similarity">
    <text evidence="2">Belongs to the NrfD family.</text>
</comment>
<protein>
    <submittedName>
        <fullName evidence="8">Menaquinol oxidoreductase</fullName>
    </submittedName>
</protein>
<dbReference type="NCBIfam" id="NF045798">
    <property type="entry name" value="DsrP"/>
    <property type="match status" value="1"/>
</dbReference>
<dbReference type="AlphaFoldDB" id="A0A7V4G9E6"/>
<evidence type="ECO:0000256" key="5">
    <source>
        <dbReference type="ARBA" id="ARBA00022989"/>
    </source>
</evidence>
<accession>A0A7V4G9E6</accession>
<evidence type="ECO:0000256" key="3">
    <source>
        <dbReference type="ARBA" id="ARBA00022475"/>
    </source>
</evidence>
<dbReference type="GO" id="GO:0005886">
    <property type="term" value="C:plasma membrane"/>
    <property type="evidence" value="ECO:0007669"/>
    <property type="project" value="UniProtKB-SubCell"/>
</dbReference>
<keyword evidence="6 7" id="KW-0472">Membrane</keyword>
<keyword evidence="5 7" id="KW-1133">Transmembrane helix</keyword>
<dbReference type="PANTHER" id="PTHR43044:SF2">
    <property type="entry name" value="POLYSULPHIDE REDUCTASE NRFD"/>
    <property type="match status" value="1"/>
</dbReference>
<dbReference type="Pfam" id="PF03916">
    <property type="entry name" value="NrfD"/>
    <property type="match status" value="1"/>
</dbReference>
<evidence type="ECO:0000256" key="6">
    <source>
        <dbReference type="ARBA" id="ARBA00023136"/>
    </source>
</evidence>
<dbReference type="PANTHER" id="PTHR43044">
    <property type="match status" value="1"/>
</dbReference>
<evidence type="ECO:0000256" key="2">
    <source>
        <dbReference type="ARBA" id="ARBA00008929"/>
    </source>
</evidence>
<dbReference type="Gene3D" id="1.20.1630.10">
    <property type="entry name" value="Formate dehydrogenase/DMSO reductase domain"/>
    <property type="match status" value="1"/>
</dbReference>
<evidence type="ECO:0000256" key="4">
    <source>
        <dbReference type="ARBA" id="ARBA00022692"/>
    </source>
</evidence>
<evidence type="ECO:0000256" key="7">
    <source>
        <dbReference type="SAM" id="Phobius"/>
    </source>
</evidence>
<feature type="transmembrane region" description="Helical" evidence="7">
    <location>
        <begin position="315"/>
        <end position="335"/>
    </location>
</feature>
<comment type="caution">
    <text evidence="8">The sequence shown here is derived from an EMBL/GenBank/DDBJ whole genome shotgun (WGS) entry which is preliminary data.</text>
</comment>
<name>A0A7V4G9E6_9BACT</name>
<proteinExistence type="inferred from homology"/>
<dbReference type="InterPro" id="IPR054823">
    <property type="entry name" value="DsrP-like"/>
</dbReference>
<feature type="transmembrane region" description="Helical" evidence="7">
    <location>
        <begin position="283"/>
        <end position="303"/>
    </location>
</feature>
<evidence type="ECO:0000313" key="8">
    <source>
        <dbReference type="EMBL" id="HGS05765.1"/>
    </source>
</evidence>
<feature type="transmembrane region" description="Helical" evidence="7">
    <location>
        <begin position="355"/>
        <end position="376"/>
    </location>
</feature>
<feature type="transmembrane region" description="Helical" evidence="7">
    <location>
        <begin position="51"/>
        <end position="74"/>
    </location>
</feature>
<feature type="transmembrane region" description="Helical" evidence="7">
    <location>
        <begin position="125"/>
        <end position="148"/>
    </location>
</feature>
<dbReference type="InterPro" id="IPR005614">
    <property type="entry name" value="NrfD-like"/>
</dbReference>
<dbReference type="EMBL" id="DSXI01000504">
    <property type="protein sequence ID" value="HGS05765.1"/>
    <property type="molecule type" value="Genomic_DNA"/>
</dbReference>
<keyword evidence="4 7" id="KW-0812">Transmembrane</keyword>
<feature type="transmembrane region" description="Helical" evidence="7">
    <location>
        <begin position="160"/>
        <end position="184"/>
    </location>
</feature>
<feature type="transmembrane region" description="Helical" evidence="7">
    <location>
        <begin position="239"/>
        <end position="263"/>
    </location>
</feature>
<comment type="subcellular location">
    <subcellularLocation>
        <location evidence="1">Cell membrane</location>
        <topology evidence="1">Multi-pass membrane protein</topology>
    </subcellularLocation>
</comment>
<sequence length="385" mass="43211">MLETAFTGSKRYYRLLAVLLFFMAVGAVVYLRQLSFGLGITGMGRDVSWGFYIAQFTYLVGVAASGVMVVLPYYLHDYKAFGRITVLGEFLAVAAVTMCLLFIIVDLGRPDRLLNVIFYPTPNSILFWDMIVLNGYLLLNIVIGWTVLEAERNQVKYPKWVKPLILISIPWAPSIHTVTAFLYAGLPGRGYWLTAIMAPRFLSSAFAAGPALLILLALIVRKFTKFDPGREQIQTLAKIVTYAIIINVFFFFCEIFTVFYSQIPDHMLHFQYLFQGLQGKGQLVPWMWFAIVGMTVAAILMVFPKIRQNENTLALVCGLIIVTTYIDKGLGLISGGFIPNPTEKVVEYWPTLPEALITLGVWATGFFILTILYKVAVSVKEEVKA</sequence>
<gene>
    <name evidence="8" type="ORF">ENT08_08545</name>
</gene>
<feature type="transmembrane region" description="Helical" evidence="7">
    <location>
        <begin position="86"/>
        <end position="105"/>
    </location>
</feature>
<keyword evidence="3" id="KW-1003">Cell membrane</keyword>
<feature type="transmembrane region" description="Helical" evidence="7">
    <location>
        <begin position="12"/>
        <end position="31"/>
    </location>
</feature>
<reference evidence="8" key="1">
    <citation type="journal article" date="2020" name="mSystems">
        <title>Genome- and Community-Level Interaction Insights into Carbon Utilization and Element Cycling Functions of Hydrothermarchaeota in Hydrothermal Sediment.</title>
        <authorList>
            <person name="Zhou Z."/>
            <person name="Liu Y."/>
            <person name="Xu W."/>
            <person name="Pan J."/>
            <person name="Luo Z.H."/>
            <person name="Li M."/>
        </authorList>
    </citation>
    <scope>NUCLEOTIDE SEQUENCE [LARGE SCALE GENOMIC DNA]</scope>
    <source>
        <strain evidence="8">SpSt-548</strain>
    </source>
</reference>